<dbReference type="OrthoDB" id="190846at2759"/>
<dbReference type="GO" id="GO:0006629">
    <property type="term" value="P:lipid metabolic process"/>
    <property type="evidence" value="ECO:0007669"/>
    <property type="project" value="InterPro"/>
</dbReference>
<dbReference type="AlphaFoldDB" id="T1K8H2"/>
<sequence length="441" mass="50136">MWLPTNLKLNCIISTLLIYLIVYCDCRTANNLKIEKTETNIGLNGLWPSRRPSIHYMPLSSAALSPMVLIPGDGGSQLEAKIDKPDVVHYFCQKKSPDYFSLWLNLADLVPFVVDCWVDNMRLVYDNVTRKTSNSPGVDIRVPGFGNTTSVEYVDPSQVSVSGYYNQLVKVMVEMGYSRGNTILGAPYDFRKAPNEMEDFYNQFKTMIESSYTKLGKKLVLVCHSMGCPITLYFLNNQKQDWKDRHIRCLISLAGAWGGAVKSLKAFTSGDNLGVIVLPALKVRKDEQTFPSLAYLMPTDKFWPHDEVIMSTTELNVTTSNYKEFFDLVQNTDGYEMWRDVRNLTYELKPPGVEVHCLHGTGIDTMEYLDYRNVKFPDHQPKITFGPGDGTVNERSLKGCLRWQTQQTQPVFYKNFTKVDHMSILADPLVIAYIRTVVTAE</sequence>
<dbReference type="Gene3D" id="3.40.50.1820">
    <property type="entry name" value="alpha/beta hydrolase"/>
    <property type="match status" value="2"/>
</dbReference>
<protein>
    <recommendedName>
        <fullName evidence="3">Group XV phospholipase A2</fullName>
    </recommendedName>
</protein>
<dbReference type="KEGG" id="tut:107361863"/>
<accession>T1K8H2</accession>
<keyword evidence="2" id="KW-1185">Reference proteome</keyword>
<organism evidence="1 2">
    <name type="scientific">Tetranychus urticae</name>
    <name type="common">Two-spotted spider mite</name>
    <dbReference type="NCBI Taxonomy" id="32264"/>
    <lineage>
        <taxon>Eukaryota</taxon>
        <taxon>Metazoa</taxon>
        <taxon>Ecdysozoa</taxon>
        <taxon>Arthropoda</taxon>
        <taxon>Chelicerata</taxon>
        <taxon>Arachnida</taxon>
        <taxon>Acari</taxon>
        <taxon>Acariformes</taxon>
        <taxon>Trombidiformes</taxon>
        <taxon>Prostigmata</taxon>
        <taxon>Eleutherengona</taxon>
        <taxon>Raphignathae</taxon>
        <taxon>Tetranychoidea</taxon>
        <taxon>Tetranychidae</taxon>
        <taxon>Tetranychus</taxon>
    </lineage>
</organism>
<dbReference type="PANTHER" id="PTHR11440">
    <property type="entry name" value="LECITHIN-CHOLESTEROL ACYLTRANSFERASE-RELATED"/>
    <property type="match status" value="1"/>
</dbReference>
<gene>
    <name evidence="1" type="primary">107361863</name>
</gene>
<proteinExistence type="predicted"/>
<evidence type="ECO:0008006" key="3">
    <source>
        <dbReference type="Google" id="ProtNLM"/>
    </source>
</evidence>
<dbReference type="Proteomes" id="UP000015104">
    <property type="component" value="Unassembled WGS sequence"/>
</dbReference>
<dbReference type="eggNOG" id="KOG2369">
    <property type="taxonomic scope" value="Eukaryota"/>
</dbReference>
<dbReference type="InterPro" id="IPR029058">
    <property type="entry name" value="AB_hydrolase_fold"/>
</dbReference>
<dbReference type="Pfam" id="PF02450">
    <property type="entry name" value="LCAT"/>
    <property type="match status" value="1"/>
</dbReference>
<dbReference type="SUPFAM" id="SSF53474">
    <property type="entry name" value="alpha/beta-Hydrolases"/>
    <property type="match status" value="1"/>
</dbReference>
<reference evidence="2" key="1">
    <citation type="submission" date="2011-08" db="EMBL/GenBank/DDBJ databases">
        <authorList>
            <person name="Rombauts S."/>
        </authorList>
    </citation>
    <scope>NUCLEOTIDE SEQUENCE</scope>
    <source>
        <strain evidence="2">London</strain>
    </source>
</reference>
<evidence type="ECO:0000313" key="2">
    <source>
        <dbReference type="Proteomes" id="UP000015104"/>
    </source>
</evidence>
<evidence type="ECO:0000313" key="1">
    <source>
        <dbReference type="EnsemblMetazoa" id="tetur07g01320.1"/>
    </source>
</evidence>
<reference evidence="1" key="2">
    <citation type="submission" date="2015-06" db="UniProtKB">
        <authorList>
            <consortium name="EnsemblMetazoa"/>
        </authorList>
    </citation>
    <scope>IDENTIFICATION</scope>
</reference>
<dbReference type="HOGENOM" id="CLU_037070_1_1_1"/>
<dbReference type="GO" id="GO:0008374">
    <property type="term" value="F:O-acyltransferase activity"/>
    <property type="evidence" value="ECO:0007669"/>
    <property type="project" value="InterPro"/>
</dbReference>
<dbReference type="OMA" id="LHCLYGD"/>
<name>T1K8H2_TETUR</name>
<dbReference type="STRING" id="32264.T1K8H2"/>
<dbReference type="EnsemblMetazoa" id="tetur07g01320.1">
    <property type="protein sequence ID" value="tetur07g01320.1"/>
    <property type="gene ID" value="tetur07g01320"/>
</dbReference>
<dbReference type="InterPro" id="IPR003386">
    <property type="entry name" value="LACT/PDAT_acylTrfase"/>
</dbReference>
<dbReference type="EMBL" id="CAEY01001875">
    <property type="status" value="NOT_ANNOTATED_CDS"/>
    <property type="molecule type" value="Genomic_DNA"/>
</dbReference>